<evidence type="ECO:0000256" key="15">
    <source>
        <dbReference type="SAM" id="SignalP"/>
    </source>
</evidence>
<dbReference type="GO" id="GO:0005615">
    <property type="term" value="C:extracellular space"/>
    <property type="evidence" value="ECO:0007669"/>
    <property type="project" value="UniProtKB-ARBA"/>
</dbReference>
<feature type="chain" id="PRO_5034264967" description="trypsin" evidence="15">
    <location>
        <begin position="31"/>
        <end position="561"/>
    </location>
</feature>
<dbReference type="GO" id="GO:0033993">
    <property type="term" value="P:response to lipid"/>
    <property type="evidence" value="ECO:0007669"/>
    <property type="project" value="UniProtKB-ARBA"/>
</dbReference>
<feature type="disulfide bond" evidence="12">
    <location>
        <begin position="136"/>
        <end position="145"/>
    </location>
</feature>
<protein>
    <recommendedName>
        <fullName evidence="11">trypsin</fullName>
        <ecNumber evidence="11">3.4.21.4</ecNumber>
    </recommendedName>
</protein>
<feature type="domain" description="Peptidase S1" evidence="18">
    <location>
        <begin position="320"/>
        <end position="561"/>
    </location>
</feature>
<dbReference type="InterPro" id="IPR018114">
    <property type="entry name" value="TRYPSIN_HIS"/>
</dbReference>
<evidence type="ECO:0000313" key="19">
    <source>
        <dbReference type="Ensembl" id="ENSECRP00000033150.1"/>
    </source>
</evidence>
<dbReference type="InterPro" id="IPR038178">
    <property type="entry name" value="Kringle_sf"/>
</dbReference>
<dbReference type="SUPFAM" id="SSF57440">
    <property type="entry name" value="Kringle-like"/>
    <property type="match status" value="1"/>
</dbReference>
<dbReference type="Ensembl" id="ENSECRT00000033875.1">
    <property type="protein sequence ID" value="ENSECRP00000033150.1"/>
    <property type="gene ID" value="ENSECRG00000022450.1"/>
</dbReference>
<evidence type="ECO:0000259" key="16">
    <source>
        <dbReference type="PROSITE" id="PS50026"/>
    </source>
</evidence>
<dbReference type="PROSITE" id="PS50240">
    <property type="entry name" value="TRYPSIN_DOM"/>
    <property type="match status" value="1"/>
</dbReference>
<evidence type="ECO:0000256" key="11">
    <source>
        <dbReference type="ARBA" id="ARBA00038868"/>
    </source>
</evidence>
<dbReference type="InterPro" id="IPR013806">
    <property type="entry name" value="Kringle-like"/>
</dbReference>
<dbReference type="EC" id="3.4.21.4" evidence="11"/>
<dbReference type="PROSITE" id="PS50070">
    <property type="entry name" value="KRINGLE_2"/>
    <property type="match status" value="1"/>
</dbReference>
<dbReference type="PANTHER" id="PTHR24264:SF40">
    <property type="entry name" value="HYALURONAN-BINDING PROTEIN 2"/>
    <property type="match status" value="1"/>
</dbReference>
<dbReference type="GO" id="GO:0004252">
    <property type="term" value="F:serine-type endopeptidase activity"/>
    <property type="evidence" value="ECO:0007669"/>
    <property type="project" value="UniProtKB-EC"/>
</dbReference>
<keyword evidence="3 12" id="KW-0245">EGF-like domain</keyword>
<keyword evidence="6 15" id="KW-0732">Signal</keyword>
<feature type="disulfide bond" evidence="12">
    <location>
        <begin position="176"/>
        <end position="185"/>
    </location>
</feature>
<evidence type="ECO:0000259" key="18">
    <source>
        <dbReference type="PROSITE" id="PS50240"/>
    </source>
</evidence>
<accession>A0A8C4XIE2</accession>
<dbReference type="PROSITE" id="PS50026">
    <property type="entry name" value="EGF_3"/>
    <property type="match status" value="3"/>
</dbReference>
<evidence type="ECO:0000256" key="9">
    <source>
        <dbReference type="ARBA" id="ARBA00023157"/>
    </source>
</evidence>
<dbReference type="CDD" id="cd00190">
    <property type="entry name" value="Tryp_SPc"/>
    <property type="match status" value="1"/>
</dbReference>
<dbReference type="SMART" id="SM00020">
    <property type="entry name" value="Tryp_SPc"/>
    <property type="match status" value="1"/>
</dbReference>
<dbReference type="CDD" id="cd00054">
    <property type="entry name" value="EGF_CA"/>
    <property type="match status" value="1"/>
</dbReference>
<reference evidence="19" key="2">
    <citation type="submission" date="2025-09" db="UniProtKB">
        <authorList>
            <consortium name="Ensembl"/>
        </authorList>
    </citation>
    <scope>IDENTIFICATION</scope>
</reference>
<evidence type="ECO:0000256" key="7">
    <source>
        <dbReference type="ARBA" id="ARBA00022801"/>
    </source>
</evidence>
<keyword evidence="9 12" id="KW-1015">Disulfide bond</keyword>
<dbReference type="InterPro" id="IPR018056">
    <property type="entry name" value="Kringle_CS"/>
</dbReference>
<dbReference type="SUPFAM" id="SSF57196">
    <property type="entry name" value="EGF/Laminin"/>
    <property type="match status" value="2"/>
</dbReference>
<dbReference type="Gene3D" id="2.40.20.10">
    <property type="entry name" value="Plasminogen Kringle 4"/>
    <property type="match status" value="1"/>
</dbReference>
<keyword evidence="4 13" id="KW-0420">Kringle</keyword>
<feature type="domain" description="Kringle" evidence="17">
    <location>
        <begin position="191"/>
        <end position="273"/>
    </location>
</feature>
<dbReference type="InterPro" id="IPR033116">
    <property type="entry name" value="TRYPSIN_SER"/>
</dbReference>
<dbReference type="GO" id="GO:1901701">
    <property type="term" value="P:cellular response to oxygen-containing compound"/>
    <property type="evidence" value="ECO:0007669"/>
    <property type="project" value="UniProtKB-ARBA"/>
</dbReference>
<dbReference type="InterPro" id="IPR001314">
    <property type="entry name" value="Peptidase_S1A"/>
</dbReference>
<dbReference type="PROSITE" id="PS01186">
    <property type="entry name" value="EGF_2"/>
    <property type="match status" value="2"/>
</dbReference>
<evidence type="ECO:0000259" key="17">
    <source>
        <dbReference type="PROSITE" id="PS50070"/>
    </source>
</evidence>
<keyword evidence="20" id="KW-1185">Reference proteome</keyword>
<dbReference type="SMART" id="SM00181">
    <property type="entry name" value="EGF"/>
    <property type="match status" value="3"/>
</dbReference>
<dbReference type="PROSITE" id="PS00134">
    <property type="entry name" value="TRYPSIN_HIS"/>
    <property type="match status" value="1"/>
</dbReference>
<dbReference type="InterPro" id="IPR000001">
    <property type="entry name" value="Kringle"/>
</dbReference>
<keyword evidence="7 14" id="KW-0378">Hydrolase</keyword>
<evidence type="ECO:0000256" key="10">
    <source>
        <dbReference type="ARBA" id="ARBA00036320"/>
    </source>
</evidence>
<keyword evidence="5 14" id="KW-0645">Protease</keyword>
<keyword evidence="8 14" id="KW-0720">Serine protease</keyword>
<keyword evidence="2" id="KW-0964">Secreted</keyword>
<dbReference type="Proteomes" id="UP000694620">
    <property type="component" value="Unassembled WGS sequence"/>
</dbReference>
<feature type="domain" description="EGF-like" evidence="16">
    <location>
        <begin position="109"/>
        <end position="146"/>
    </location>
</feature>
<dbReference type="SUPFAM" id="SSF50494">
    <property type="entry name" value="Trypsin-like serine proteases"/>
    <property type="match status" value="1"/>
</dbReference>
<organism evidence="19 20">
    <name type="scientific">Erpetoichthys calabaricus</name>
    <name type="common">Rope fish</name>
    <name type="synonym">Calamoichthys calabaricus</name>
    <dbReference type="NCBI Taxonomy" id="27687"/>
    <lineage>
        <taxon>Eukaryota</taxon>
        <taxon>Metazoa</taxon>
        <taxon>Chordata</taxon>
        <taxon>Craniata</taxon>
        <taxon>Vertebrata</taxon>
        <taxon>Euteleostomi</taxon>
        <taxon>Actinopterygii</taxon>
        <taxon>Polypteriformes</taxon>
        <taxon>Polypteridae</taxon>
        <taxon>Erpetoichthys</taxon>
    </lineage>
</organism>
<dbReference type="AlphaFoldDB" id="A0A8C4XIE2"/>
<dbReference type="PRINTS" id="PR00018">
    <property type="entry name" value="KRINGLE"/>
</dbReference>
<dbReference type="GO" id="GO:0006508">
    <property type="term" value="P:proteolysis"/>
    <property type="evidence" value="ECO:0007669"/>
    <property type="project" value="UniProtKB-KW"/>
</dbReference>
<evidence type="ECO:0000256" key="2">
    <source>
        <dbReference type="ARBA" id="ARBA00022525"/>
    </source>
</evidence>
<dbReference type="FunFam" id="2.10.25.10:FF:000118">
    <property type="entry name" value="protein delta homolog 2"/>
    <property type="match status" value="1"/>
</dbReference>
<dbReference type="InterPro" id="IPR050127">
    <property type="entry name" value="Serine_Proteases_S1"/>
</dbReference>
<evidence type="ECO:0000256" key="6">
    <source>
        <dbReference type="ARBA" id="ARBA00022729"/>
    </source>
</evidence>
<dbReference type="InterPro" id="IPR009003">
    <property type="entry name" value="Peptidase_S1_PA"/>
</dbReference>
<proteinExistence type="predicted"/>
<dbReference type="InterPro" id="IPR000742">
    <property type="entry name" value="EGF"/>
</dbReference>
<feature type="domain" description="EGF-like" evidence="16">
    <location>
        <begin position="71"/>
        <end position="107"/>
    </location>
</feature>
<dbReference type="PROSITE" id="PS00022">
    <property type="entry name" value="EGF_1"/>
    <property type="match status" value="3"/>
</dbReference>
<dbReference type="Gene3D" id="2.10.25.10">
    <property type="entry name" value="Laminin"/>
    <property type="match status" value="2"/>
</dbReference>
<evidence type="ECO:0000256" key="4">
    <source>
        <dbReference type="ARBA" id="ARBA00022572"/>
    </source>
</evidence>
<dbReference type="PRINTS" id="PR00722">
    <property type="entry name" value="CHYMOTRYPSIN"/>
</dbReference>
<gene>
    <name evidence="19" type="primary">HABP2</name>
</gene>
<dbReference type="FunFam" id="2.40.20.10:FF:000001">
    <property type="entry name" value="Urokinase-type plasminogen activator"/>
    <property type="match status" value="1"/>
</dbReference>
<comment type="catalytic activity">
    <reaction evidence="10">
        <text>Preferential cleavage: Arg-|-Xaa, Lys-|-Xaa.</text>
        <dbReference type="EC" id="3.4.21.4"/>
    </reaction>
</comment>
<comment type="subcellular location">
    <subcellularLocation>
        <location evidence="1">Secreted</location>
        <location evidence="1">Extracellular space</location>
    </subcellularLocation>
</comment>
<dbReference type="SMART" id="SM00130">
    <property type="entry name" value="KR"/>
    <property type="match status" value="1"/>
</dbReference>
<dbReference type="PANTHER" id="PTHR24264">
    <property type="entry name" value="TRYPSIN-RELATED"/>
    <property type="match status" value="1"/>
</dbReference>
<feature type="signal peptide" evidence="15">
    <location>
        <begin position="1"/>
        <end position="30"/>
    </location>
</feature>
<dbReference type="InterPro" id="IPR001254">
    <property type="entry name" value="Trypsin_dom"/>
</dbReference>
<evidence type="ECO:0000313" key="20">
    <source>
        <dbReference type="Proteomes" id="UP000694620"/>
    </source>
</evidence>
<reference evidence="19" key="1">
    <citation type="submission" date="2025-08" db="UniProtKB">
        <authorList>
            <consortium name="Ensembl"/>
        </authorList>
    </citation>
    <scope>IDENTIFICATION</scope>
</reference>
<feature type="disulfide bond" evidence="12">
    <location>
        <begin position="113"/>
        <end position="123"/>
    </location>
</feature>
<evidence type="ECO:0000256" key="8">
    <source>
        <dbReference type="ARBA" id="ARBA00022825"/>
    </source>
</evidence>
<dbReference type="GeneTree" id="ENSGT00940000157814"/>
<evidence type="ECO:0000256" key="12">
    <source>
        <dbReference type="PROSITE-ProRule" id="PRU00076"/>
    </source>
</evidence>
<dbReference type="CDD" id="cd00108">
    <property type="entry name" value="KR"/>
    <property type="match status" value="1"/>
</dbReference>
<evidence type="ECO:0000256" key="5">
    <source>
        <dbReference type="ARBA" id="ARBA00022670"/>
    </source>
</evidence>
<evidence type="ECO:0000256" key="14">
    <source>
        <dbReference type="RuleBase" id="RU363034"/>
    </source>
</evidence>
<sequence>MVTSSTKMALRSSLAIVFILAVVHVNPSGAFLSILEEIVTGIAEAVDEYFEDYDNGTESKDLDWLYELLAIDEDCGSKPCENEGVCTAATGVHKCTCKEPYTGKNCEKVKTYCKKAKCKNGECVLTTSPPHYKCKCKHPFQGEHCNKHSSPCDPNPCQNGGSCAKGATRSRFTCICPASFNGRFCENGPNDCYSGTGDTYMGKASVTEDGEPCLYWNSYKVLQGEVNPFTDEAIEAGLGEHKYCRNPDSDVKPWCFILKKNKLTWNYCNISQCDAAPTQPTTPLVTPPAQTTPAASDEIAPSAIFDTCGKPDSSRVLPRIYWGRKALPGSHPWQVSLQLNEQVGVHEPGHQCGASLIKSCWALTAAHCIFANPSQYSLILGAENLSKPGPYEQVLEVEEIIVHENYTETNEALYNDVALLRLKPTNGHCANETEYVKTVCLPEERLADGTQCTISGWGATEKAYISNNLLDAKVLLISKERCTSSKSYGDRLDDSMFCAGNLKGGPDSCQGDSGGPLTCSQKGVHYLYGVVSWGDSCGVKNKPGIYADVLHFRDWITSKIN</sequence>
<feature type="disulfide bond" evidence="12">
    <location>
        <begin position="157"/>
        <end position="174"/>
    </location>
</feature>
<feature type="domain" description="EGF-like" evidence="16">
    <location>
        <begin position="148"/>
        <end position="186"/>
    </location>
</feature>
<evidence type="ECO:0000256" key="13">
    <source>
        <dbReference type="PROSITE-ProRule" id="PRU00121"/>
    </source>
</evidence>
<dbReference type="InterPro" id="IPR043504">
    <property type="entry name" value="Peptidase_S1_PA_chymotrypsin"/>
</dbReference>
<feature type="disulfide bond" evidence="12">
    <location>
        <begin position="97"/>
        <end position="106"/>
    </location>
</feature>
<evidence type="ECO:0000256" key="1">
    <source>
        <dbReference type="ARBA" id="ARBA00004239"/>
    </source>
</evidence>
<dbReference type="Pfam" id="PF00051">
    <property type="entry name" value="Kringle"/>
    <property type="match status" value="1"/>
</dbReference>
<dbReference type="Gene3D" id="2.40.10.10">
    <property type="entry name" value="Trypsin-like serine proteases"/>
    <property type="match status" value="1"/>
</dbReference>
<dbReference type="PROSITE" id="PS00135">
    <property type="entry name" value="TRYPSIN_SER"/>
    <property type="match status" value="1"/>
</dbReference>
<name>A0A8C4XIE2_ERPCA</name>
<dbReference type="FunFam" id="2.40.10.10:FF:000003">
    <property type="entry name" value="Transmembrane serine protease 3"/>
    <property type="match status" value="1"/>
</dbReference>
<dbReference type="Pfam" id="PF00089">
    <property type="entry name" value="Trypsin"/>
    <property type="match status" value="1"/>
</dbReference>
<dbReference type="PROSITE" id="PS00021">
    <property type="entry name" value="KRINGLE_1"/>
    <property type="match status" value="1"/>
</dbReference>
<comment type="caution">
    <text evidence="12">Lacks conserved residue(s) required for the propagation of feature annotation.</text>
</comment>
<dbReference type="Pfam" id="PF00008">
    <property type="entry name" value="EGF"/>
    <property type="match status" value="1"/>
</dbReference>
<evidence type="ECO:0000256" key="3">
    <source>
        <dbReference type="ARBA" id="ARBA00022536"/>
    </source>
</evidence>